<proteinExistence type="predicted"/>
<comment type="caution">
    <text evidence="2">The sequence shown here is derived from an EMBL/GenBank/DDBJ whole genome shotgun (WGS) entry which is preliminary data.</text>
</comment>
<keyword evidence="1" id="KW-0812">Transmembrane</keyword>
<feature type="transmembrane region" description="Helical" evidence="1">
    <location>
        <begin position="29"/>
        <end position="46"/>
    </location>
</feature>
<name>A0A8J7F574_9CYAN</name>
<organism evidence="2 3">
    <name type="scientific">Plectonema cf. radiosum LEGE 06105</name>
    <dbReference type="NCBI Taxonomy" id="945769"/>
    <lineage>
        <taxon>Bacteria</taxon>
        <taxon>Bacillati</taxon>
        <taxon>Cyanobacteriota</taxon>
        <taxon>Cyanophyceae</taxon>
        <taxon>Oscillatoriophycideae</taxon>
        <taxon>Oscillatoriales</taxon>
        <taxon>Microcoleaceae</taxon>
        <taxon>Plectonema</taxon>
    </lineage>
</organism>
<feature type="transmembrane region" description="Helical" evidence="1">
    <location>
        <begin position="52"/>
        <end position="70"/>
    </location>
</feature>
<dbReference type="RefSeq" id="WP_193923487.1">
    <property type="nucleotide sequence ID" value="NZ_JADEWL010000099.1"/>
</dbReference>
<accession>A0A8J7F574</accession>
<dbReference type="EMBL" id="JADEWL010000099">
    <property type="protein sequence ID" value="MBE9215415.1"/>
    <property type="molecule type" value="Genomic_DNA"/>
</dbReference>
<evidence type="ECO:0000256" key="1">
    <source>
        <dbReference type="SAM" id="Phobius"/>
    </source>
</evidence>
<gene>
    <name evidence="2" type="ORF">IQ247_22580</name>
</gene>
<keyword evidence="1" id="KW-0472">Membrane</keyword>
<dbReference type="AlphaFoldDB" id="A0A8J7F574"/>
<keyword evidence="3" id="KW-1185">Reference proteome</keyword>
<reference evidence="2" key="1">
    <citation type="submission" date="2020-10" db="EMBL/GenBank/DDBJ databases">
        <authorList>
            <person name="Castelo-Branco R."/>
            <person name="Eusebio N."/>
            <person name="Adriana R."/>
            <person name="Vieira A."/>
            <person name="Brugerolle De Fraissinette N."/>
            <person name="Rezende De Castro R."/>
            <person name="Schneider M.P."/>
            <person name="Vasconcelos V."/>
            <person name="Leao P.N."/>
        </authorList>
    </citation>
    <scope>NUCLEOTIDE SEQUENCE</scope>
    <source>
        <strain evidence="2">LEGE 06105</strain>
    </source>
</reference>
<evidence type="ECO:0000313" key="2">
    <source>
        <dbReference type="EMBL" id="MBE9215415.1"/>
    </source>
</evidence>
<feature type="transmembrane region" description="Helical" evidence="1">
    <location>
        <begin position="82"/>
        <end position="106"/>
    </location>
</feature>
<dbReference type="Proteomes" id="UP000620559">
    <property type="component" value="Unassembled WGS sequence"/>
</dbReference>
<evidence type="ECO:0000313" key="3">
    <source>
        <dbReference type="Proteomes" id="UP000620559"/>
    </source>
</evidence>
<keyword evidence="1" id="KW-1133">Transmembrane helix</keyword>
<sequence>MWILNTLFFGSAIFTIKLRRKKTSSLKPGIIYHSIASAIAIGFFALGWLKLVTALAFAIVLIKFAVVIVFRKWYTQAKFHSVALLETRFALFYIAVAAISVLPAHLPK</sequence>
<protein>
    <submittedName>
        <fullName evidence="2">Uncharacterized protein</fullName>
    </submittedName>
</protein>